<evidence type="ECO:0000313" key="3">
    <source>
        <dbReference type="Proteomes" id="UP001153269"/>
    </source>
</evidence>
<protein>
    <submittedName>
        <fullName evidence="2">Uncharacterized protein</fullName>
    </submittedName>
</protein>
<dbReference type="Proteomes" id="UP001153269">
    <property type="component" value="Unassembled WGS sequence"/>
</dbReference>
<name>A0A9N7UCS0_PLEPL</name>
<comment type="caution">
    <text evidence="2">The sequence shown here is derived from an EMBL/GenBank/DDBJ whole genome shotgun (WGS) entry which is preliminary data.</text>
</comment>
<organism evidence="2 3">
    <name type="scientific">Pleuronectes platessa</name>
    <name type="common">European plaice</name>
    <dbReference type="NCBI Taxonomy" id="8262"/>
    <lineage>
        <taxon>Eukaryota</taxon>
        <taxon>Metazoa</taxon>
        <taxon>Chordata</taxon>
        <taxon>Craniata</taxon>
        <taxon>Vertebrata</taxon>
        <taxon>Euteleostomi</taxon>
        <taxon>Actinopterygii</taxon>
        <taxon>Neopterygii</taxon>
        <taxon>Teleostei</taxon>
        <taxon>Neoteleostei</taxon>
        <taxon>Acanthomorphata</taxon>
        <taxon>Carangaria</taxon>
        <taxon>Pleuronectiformes</taxon>
        <taxon>Pleuronectoidei</taxon>
        <taxon>Pleuronectidae</taxon>
        <taxon>Pleuronectes</taxon>
    </lineage>
</organism>
<feature type="region of interest" description="Disordered" evidence="1">
    <location>
        <begin position="50"/>
        <end position="75"/>
    </location>
</feature>
<evidence type="ECO:0000313" key="2">
    <source>
        <dbReference type="EMBL" id="CAB1428616.1"/>
    </source>
</evidence>
<feature type="region of interest" description="Disordered" evidence="1">
    <location>
        <begin position="1"/>
        <end position="35"/>
    </location>
</feature>
<keyword evidence="3" id="KW-1185">Reference proteome</keyword>
<evidence type="ECO:0000256" key="1">
    <source>
        <dbReference type="SAM" id="MobiDB-lite"/>
    </source>
</evidence>
<proteinExistence type="predicted"/>
<sequence length="75" mass="8021">MTAIKRGRKSEMGGSGADGLPRNPDKECQSKTEVMKSACQQKLPASQADWTGVSVLGQPAAPEPQWNIPDHISTD</sequence>
<dbReference type="EMBL" id="CADEAL010001072">
    <property type="protein sequence ID" value="CAB1428616.1"/>
    <property type="molecule type" value="Genomic_DNA"/>
</dbReference>
<feature type="compositionally biased region" description="Basic and acidic residues" evidence="1">
    <location>
        <begin position="23"/>
        <end position="34"/>
    </location>
</feature>
<accession>A0A9N7UCS0</accession>
<gene>
    <name evidence="2" type="ORF">PLEPLA_LOCUS16590</name>
</gene>
<reference evidence="2" key="1">
    <citation type="submission" date="2020-03" db="EMBL/GenBank/DDBJ databases">
        <authorList>
            <person name="Weist P."/>
        </authorList>
    </citation>
    <scope>NUCLEOTIDE SEQUENCE</scope>
</reference>
<dbReference type="AlphaFoldDB" id="A0A9N7UCS0"/>